<dbReference type="SUPFAM" id="SSF53383">
    <property type="entry name" value="PLP-dependent transferases"/>
    <property type="match status" value="1"/>
</dbReference>
<evidence type="ECO:0000256" key="11">
    <source>
        <dbReference type="ARBA" id="ARBA00031691"/>
    </source>
</evidence>
<comment type="cofactor">
    <cofactor evidence="1">
        <name>pyridoxal 5'-phosphate</name>
        <dbReference type="ChEBI" id="CHEBI:597326"/>
    </cofactor>
</comment>
<dbReference type="OrthoDB" id="10263824at2759"/>
<dbReference type="GO" id="GO:0030170">
    <property type="term" value="F:pyridoxal phosphate binding"/>
    <property type="evidence" value="ECO:0007669"/>
    <property type="project" value="InterPro"/>
</dbReference>
<dbReference type="InterPro" id="IPR010961">
    <property type="entry name" value="4pyrrol_synth_NH2levulA_synth"/>
</dbReference>
<dbReference type="EMBL" id="KL198024">
    <property type="protein sequence ID" value="KDQ17148.1"/>
    <property type="molecule type" value="Genomic_DNA"/>
</dbReference>
<keyword evidence="10" id="KW-0012">Acyltransferase</keyword>
<keyword evidence="17" id="KW-1185">Reference proteome</keyword>
<evidence type="ECO:0000256" key="12">
    <source>
        <dbReference type="ARBA" id="ARBA00031945"/>
    </source>
</evidence>
<dbReference type="EC" id="2.3.1.37" evidence="5"/>
<evidence type="ECO:0000256" key="14">
    <source>
        <dbReference type="ARBA" id="ARBA00047654"/>
    </source>
</evidence>
<keyword evidence="7" id="KW-0808">Transferase</keyword>
<dbReference type="PANTHER" id="PTHR13693:SF102">
    <property type="entry name" value="2-AMINO-3-KETOBUTYRATE COENZYME A LIGASE, MITOCHONDRIAL"/>
    <property type="match status" value="1"/>
</dbReference>
<evidence type="ECO:0000256" key="5">
    <source>
        <dbReference type="ARBA" id="ARBA00013257"/>
    </source>
</evidence>
<dbReference type="Proteomes" id="UP000027195">
    <property type="component" value="Unassembled WGS sequence"/>
</dbReference>
<comment type="function">
    <text evidence="2">Catalyzes the synthesis of 5-aminolevulinate (ALA) from succinyl-CoA and glycine, the first and rate-limiting step in heme biosynthesis.</text>
</comment>
<comment type="catalytic activity">
    <reaction evidence="14">
        <text>succinyl-CoA + glycine + H(+) = 5-aminolevulinate + CO2 + CoA</text>
        <dbReference type="Rhea" id="RHEA:12921"/>
        <dbReference type="ChEBI" id="CHEBI:15378"/>
        <dbReference type="ChEBI" id="CHEBI:16526"/>
        <dbReference type="ChEBI" id="CHEBI:57287"/>
        <dbReference type="ChEBI" id="CHEBI:57292"/>
        <dbReference type="ChEBI" id="CHEBI:57305"/>
        <dbReference type="ChEBI" id="CHEBI:356416"/>
        <dbReference type="EC" id="2.3.1.37"/>
    </reaction>
</comment>
<keyword evidence="8" id="KW-0663">Pyridoxal phosphate</keyword>
<dbReference type="GO" id="GO:0006782">
    <property type="term" value="P:protoporphyrinogen IX biosynthetic process"/>
    <property type="evidence" value="ECO:0007669"/>
    <property type="project" value="UniProtKB-UniPathway"/>
</dbReference>
<evidence type="ECO:0000256" key="9">
    <source>
        <dbReference type="ARBA" id="ARBA00023133"/>
    </source>
</evidence>
<dbReference type="PANTHER" id="PTHR13693">
    <property type="entry name" value="CLASS II AMINOTRANSFERASE/8-AMINO-7-OXONONANOATE SYNTHASE"/>
    <property type="match status" value="1"/>
</dbReference>
<evidence type="ECO:0000256" key="2">
    <source>
        <dbReference type="ARBA" id="ARBA00003076"/>
    </source>
</evidence>
<feature type="domain" description="Aminotransferase class I/classII large" evidence="15">
    <location>
        <begin position="202"/>
        <end position="558"/>
    </location>
</feature>
<evidence type="ECO:0000256" key="10">
    <source>
        <dbReference type="ARBA" id="ARBA00023315"/>
    </source>
</evidence>
<dbReference type="Gene3D" id="3.90.1150.10">
    <property type="entry name" value="Aspartate Aminotransferase, domain 1"/>
    <property type="match status" value="1"/>
</dbReference>
<dbReference type="InterPro" id="IPR015422">
    <property type="entry name" value="PyrdxlP-dep_Trfase_small"/>
</dbReference>
<dbReference type="NCBIfam" id="TIGR01821">
    <property type="entry name" value="5aminolev_synth"/>
    <property type="match status" value="1"/>
</dbReference>
<evidence type="ECO:0000256" key="13">
    <source>
        <dbReference type="ARBA" id="ARBA00032773"/>
    </source>
</evidence>
<reference evidence="17" key="1">
    <citation type="journal article" date="2014" name="Proc. Natl. Acad. Sci. U.S.A.">
        <title>Extensive sampling of basidiomycete genomes demonstrates inadequacy of the white-rot/brown-rot paradigm for wood decay fungi.</title>
        <authorList>
            <person name="Riley R."/>
            <person name="Salamov A.A."/>
            <person name="Brown D.W."/>
            <person name="Nagy L.G."/>
            <person name="Floudas D."/>
            <person name="Held B.W."/>
            <person name="Levasseur A."/>
            <person name="Lombard V."/>
            <person name="Morin E."/>
            <person name="Otillar R."/>
            <person name="Lindquist E.A."/>
            <person name="Sun H."/>
            <person name="LaButti K.M."/>
            <person name="Schmutz J."/>
            <person name="Jabbour D."/>
            <person name="Luo H."/>
            <person name="Baker S.E."/>
            <person name="Pisabarro A.G."/>
            <person name="Walton J.D."/>
            <person name="Blanchette R.A."/>
            <person name="Henrissat B."/>
            <person name="Martin F."/>
            <person name="Cullen D."/>
            <person name="Hibbett D.S."/>
            <person name="Grigoriev I.V."/>
        </authorList>
    </citation>
    <scope>NUCLEOTIDE SEQUENCE [LARGE SCALE GENOMIC DNA]</scope>
    <source>
        <strain evidence="17">FD-172 SS1</strain>
    </source>
</reference>
<dbReference type="GO" id="GO:0005739">
    <property type="term" value="C:mitochondrion"/>
    <property type="evidence" value="ECO:0007669"/>
    <property type="project" value="TreeGrafter"/>
</dbReference>
<evidence type="ECO:0000256" key="6">
    <source>
        <dbReference type="ARBA" id="ARBA00019560"/>
    </source>
</evidence>
<dbReference type="InterPro" id="IPR001917">
    <property type="entry name" value="Aminotrans_II_pyridoxalP_BS"/>
</dbReference>
<dbReference type="FunFam" id="3.40.640.10:FF:000006">
    <property type="entry name" value="5-aminolevulinate synthase, mitochondrial"/>
    <property type="match status" value="1"/>
</dbReference>
<dbReference type="STRING" id="930990.A0A067MMZ8"/>
<dbReference type="UniPathway" id="UPA00251">
    <property type="reaction ID" value="UER00375"/>
</dbReference>
<dbReference type="AlphaFoldDB" id="A0A067MMZ8"/>
<evidence type="ECO:0000313" key="16">
    <source>
        <dbReference type="EMBL" id="KDQ17148.1"/>
    </source>
</evidence>
<evidence type="ECO:0000259" key="15">
    <source>
        <dbReference type="Pfam" id="PF00155"/>
    </source>
</evidence>
<keyword evidence="9" id="KW-0350">Heme biosynthesis</keyword>
<dbReference type="GO" id="GO:0003870">
    <property type="term" value="F:5-aminolevulinate synthase activity"/>
    <property type="evidence" value="ECO:0007669"/>
    <property type="project" value="UniProtKB-EC"/>
</dbReference>
<comment type="pathway">
    <text evidence="3">Porphyrin-containing compound metabolism; protoporphyrin-IX biosynthesis; 5-aminolevulinate from glycine: step 1/1.</text>
</comment>
<dbReference type="CDD" id="cd06454">
    <property type="entry name" value="KBL_like"/>
    <property type="match status" value="1"/>
</dbReference>
<dbReference type="Gene3D" id="3.40.640.10">
    <property type="entry name" value="Type I PLP-dependent aspartate aminotransferase-like (Major domain)"/>
    <property type="match status" value="1"/>
</dbReference>
<dbReference type="InterPro" id="IPR004839">
    <property type="entry name" value="Aminotransferase_I/II_large"/>
</dbReference>
<protein>
    <recommendedName>
        <fullName evidence="6">5-aminolevulinate synthase, mitochondrial</fullName>
        <ecNumber evidence="5">2.3.1.37</ecNumber>
    </recommendedName>
    <alternativeName>
        <fullName evidence="11">5-aminolevulinic acid synthase</fullName>
    </alternativeName>
    <alternativeName>
        <fullName evidence="12">Delta-ALA synthase</fullName>
    </alternativeName>
    <alternativeName>
        <fullName evidence="13">Delta-aminolevulinate synthase</fullName>
    </alternativeName>
</protein>
<dbReference type="InterPro" id="IPR015421">
    <property type="entry name" value="PyrdxlP-dep_Trfase_major"/>
</dbReference>
<evidence type="ECO:0000313" key="17">
    <source>
        <dbReference type="Proteomes" id="UP000027195"/>
    </source>
</evidence>
<comment type="similarity">
    <text evidence="4">Belongs to the class-II pyridoxal-phosphate-dependent aminotransferase family.</text>
</comment>
<proteinExistence type="inferred from homology"/>
<dbReference type="PROSITE" id="PS00599">
    <property type="entry name" value="AA_TRANSFER_CLASS_2"/>
    <property type="match status" value="1"/>
</dbReference>
<dbReference type="HOGENOM" id="CLU_015846_6_0_1"/>
<gene>
    <name evidence="16" type="ORF">BOTBODRAFT_53331</name>
</gene>
<dbReference type="InParanoid" id="A0A067MMZ8"/>
<evidence type="ECO:0000256" key="1">
    <source>
        <dbReference type="ARBA" id="ARBA00001933"/>
    </source>
</evidence>
<name>A0A067MMZ8_BOTB1</name>
<dbReference type="InterPro" id="IPR015424">
    <property type="entry name" value="PyrdxlP-dep_Trfase"/>
</dbReference>
<dbReference type="Pfam" id="PF00155">
    <property type="entry name" value="Aminotran_1_2"/>
    <property type="match status" value="1"/>
</dbReference>
<evidence type="ECO:0000256" key="4">
    <source>
        <dbReference type="ARBA" id="ARBA00008392"/>
    </source>
</evidence>
<accession>A0A067MMZ8</accession>
<evidence type="ECO:0000256" key="8">
    <source>
        <dbReference type="ARBA" id="ARBA00022898"/>
    </source>
</evidence>
<sequence length="696" mass="74659">MDRVAQLSRFKSFCPWLGRTTPSTLRALSTSASTKYPSITRLTYKAAKCPVMGPAIALKSSQVAADHAHAHAQTSGYASIAGRAEVDAIHKHEGVYPTGPGVCPHAQAGSAAARKAEQFAALAAQKNRAAFAPAVAAQPTKTPTQTKGQSQTEEVFDYEKFYAQELDKKHKDQSYRYFNNINRLAAKFPVAHRDSVTDEVKVWCSNDYLGMGKNPVVLDTMHRTLDKYGAGAGGTRNIAGNGAIHLQLEDELASLHRKPAALVFSSCFVANDATLATLGSKLPNCVIFSDVMNHSSMIQGIRHSGARKEIWKHNDMADLEARLAKYPKEQPKIIAFESVYSMCGSVAPIDKICDLAEKYGAITFLDEVHAVGMYGPRGAGVAEHYDFTAHLLAGNTPEPVKGSVMDRIDIITGTLGKAYGVVGGYIAASADLVDAVRSYAPGFIFTTSLPPATVAGAQVSVAYQKEYIADRRLQQINTRAVKKRFEELDIPVVPNPSHIIPVLVGDAALAKSASDMLLVEHGIYVQSINYPTVAVGEERLRITPTPGHTLEQLEHLVGATDTVFKKLGIKRGREWAAVGGRAGVGIPNQKEGVEPMWTDEQLGLHDGSAPETLREGGKHLVGRAAMGVATARMEGLLGRSEVRVPGYCRVVEGGAVPSFGSFAAEEKGKVEEKKGELSFMVRDVEVGVGSQIGVGA</sequence>
<dbReference type="FunCoup" id="A0A067MMZ8">
    <property type="interactions" value="342"/>
</dbReference>
<dbReference type="InterPro" id="IPR050087">
    <property type="entry name" value="AON_synthase_class-II"/>
</dbReference>
<evidence type="ECO:0000256" key="7">
    <source>
        <dbReference type="ARBA" id="ARBA00022679"/>
    </source>
</evidence>
<organism evidence="16 17">
    <name type="scientific">Botryobasidium botryosum (strain FD-172 SS1)</name>
    <dbReference type="NCBI Taxonomy" id="930990"/>
    <lineage>
        <taxon>Eukaryota</taxon>
        <taxon>Fungi</taxon>
        <taxon>Dikarya</taxon>
        <taxon>Basidiomycota</taxon>
        <taxon>Agaricomycotina</taxon>
        <taxon>Agaricomycetes</taxon>
        <taxon>Cantharellales</taxon>
        <taxon>Botryobasidiaceae</taxon>
        <taxon>Botryobasidium</taxon>
    </lineage>
</organism>
<evidence type="ECO:0000256" key="3">
    <source>
        <dbReference type="ARBA" id="ARBA00005029"/>
    </source>
</evidence>